<feature type="region of interest" description="Disordered" evidence="1">
    <location>
        <begin position="224"/>
        <end position="251"/>
    </location>
</feature>
<dbReference type="PANTHER" id="PTHR33327:SF3">
    <property type="entry name" value="RNA-DIRECTED DNA POLYMERASE"/>
    <property type="match status" value="1"/>
</dbReference>
<reference evidence="4" key="1">
    <citation type="submission" date="2025-08" db="UniProtKB">
        <authorList>
            <consortium name="RefSeq"/>
        </authorList>
    </citation>
    <scope>IDENTIFICATION</scope>
    <source>
        <tissue evidence="4">Whole body</tissue>
    </source>
</reference>
<evidence type="ECO:0000259" key="2">
    <source>
        <dbReference type="Pfam" id="PF23055"/>
    </source>
</evidence>
<evidence type="ECO:0000313" key="4">
    <source>
        <dbReference type="RefSeq" id="XP_024876614.1"/>
    </source>
</evidence>
<gene>
    <name evidence="4" type="primary">LOC112457667</name>
</gene>
<evidence type="ECO:0000313" key="3">
    <source>
        <dbReference type="Proteomes" id="UP000504618"/>
    </source>
</evidence>
<keyword evidence="3" id="KW-1185">Reference proteome</keyword>
<dbReference type="AlphaFoldDB" id="A0A6J1Q366"/>
<dbReference type="RefSeq" id="XP_024876614.1">
    <property type="nucleotide sequence ID" value="XM_025020846.1"/>
</dbReference>
<dbReference type="GeneID" id="112457667"/>
<dbReference type="Proteomes" id="UP000504618">
    <property type="component" value="Unplaced"/>
</dbReference>
<sequence length="280" mass="31902">MSTANHTVEIESDDEYKEMEKFNAKRLSIRIPPFCPEEPELWFAQLEGQFALCEIKEDDAKYAYVISRIQPKQAKEIKDVITHPPAEHKYEAIKKALIQRLTDSQGIRQLLEHEELGDRKPSQFLRHLSTLAGTTVSNELLRTLWLGRLPPQTQAILATRTEDRLEDVADQADRIHEVNSKALVLATTAPTPTSTTANTDEAQGNALSKQIAALTLQVEKMVKSIQAQGRNRQRNRSRSRQRSKTPRRDGVCYYHRRFGAEAQKCTQPCTFKAENKEGSY</sequence>
<feature type="domain" description="DUF7041" evidence="2">
    <location>
        <begin position="31"/>
        <end position="110"/>
    </location>
</feature>
<protein>
    <submittedName>
        <fullName evidence="4">Uncharacterized protein LOC112457667</fullName>
    </submittedName>
</protein>
<name>A0A6J1Q366_9HYME</name>
<proteinExistence type="predicted"/>
<feature type="compositionally biased region" description="Basic residues" evidence="1">
    <location>
        <begin position="231"/>
        <end position="245"/>
    </location>
</feature>
<dbReference type="Pfam" id="PF23055">
    <property type="entry name" value="DUF7041"/>
    <property type="match status" value="1"/>
</dbReference>
<organism evidence="3 4">
    <name type="scientific">Temnothorax curvispinosus</name>
    <dbReference type="NCBI Taxonomy" id="300111"/>
    <lineage>
        <taxon>Eukaryota</taxon>
        <taxon>Metazoa</taxon>
        <taxon>Ecdysozoa</taxon>
        <taxon>Arthropoda</taxon>
        <taxon>Hexapoda</taxon>
        <taxon>Insecta</taxon>
        <taxon>Pterygota</taxon>
        <taxon>Neoptera</taxon>
        <taxon>Endopterygota</taxon>
        <taxon>Hymenoptera</taxon>
        <taxon>Apocrita</taxon>
        <taxon>Aculeata</taxon>
        <taxon>Formicoidea</taxon>
        <taxon>Formicidae</taxon>
        <taxon>Myrmicinae</taxon>
        <taxon>Temnothorax</taxon>
    </lineage>
</organism>
<dbReference type="PANTHER" id="PTHR33327">
    <property type="entry name" value="ENDONUCLEASE"/>
    <property type="match status" value="1"/>
</dbReference>
<evidence type="ECO:0000256" key="1">
    <source>
        <dbReference type="SAM" id="MobiDB-lite"/>
    </source>
</evidence>
<accession>A0A6J1Q366</accession>
<dbReference type="InterPro" id="IPR055469">
    <property type="entry name" value="DUF7041"/>
</dbReference>
<dbReference type="OrthoDB" id="7699407at2759"/>